<keyword evidence="3" id="KW-0068">Autocatalytic cleavage</keyword>
<evidence type="ECO:0000313" key="10">
    <source>
        <dbReference type="Proteomes" id="UP000533598"/>
    </source>
</evidence>
<dbReference type="GO" id="GO:0016811">
    <property type="term" value="F:hydrolase activity, acting on carbon-nitrogen (but not peptide) bonds, in linear amides"/>
    <property type="evidence" value="ECO:0007669"/>
    <property type="project" value="UniProtKB-ARBA"/>
</dbReference>
<dbReference type="GO" id="GO:0008798">
    <property type="term" value="F:beta-aspartyl-peptidase activity"/>
    <property type="evidence" value="ECO:0007669"/>
    <property type="project" value="UniProtKB-EC"/>
</dbReference>
<feature type="site" description="Cleavage; by autolysis" evidence="6">
    <location>
        <begin position="215"/>
        <end position="216"/>
    </location>
</feature>
<keyword evidence="8" id="KW-0732">Signal</keyword>
<dbReference type="Proteomes" id="UP000533598">
    <property type="component" value="Unassembled WGS sequence"/>
</dbReference>
<dbReference type="CDD" id="cd04701">
    <property type="entry name" value="Asparaginase_2"/>
    <property type="match status" value="1"/>
</dbReference>
<feature type="binding site" evidence="5">
    <location>
        <begin position="244"/>
        <end position="247"/>
    </location>
    <ligand>
        <name>substrate</name>
    </ligand>
</feature>
<dbReference type="PANTHER" id="PTHR10188:SF6">
    <property type="entry name" value="N(4)-(BETA-N-ACETYLGLUCOSAMINYL)-L-ASPARAGINASE"/>
    <property type="match status" value="1"/>
</dbReference>
<dbReference type="RefSeq" id="WP_185003613.1">
    <property type="nucleotide sequence ID" value="NZ_BAAAUI010000023.1"/>
</dbReference>
<dbReference type="EC" id="3.4.19.5" evidence="9"/>
<dbReference type="InterPro" id="IPR000246">
    <property type="entry name" value="Peptidase_T2"/>
</dbReference>
<name>A0A7W7CAT2_9PSEU</name>
<evidence type="ECO:0000313" key="9">
    <source>
        <dbReference type="EMBL" id="MBB4677698.1"/>
    </source>
</evidence>
<comment type="caution">
    <text evidence="9">The sequence shown here is derived from an EMBL/GenBank/DDBJ whole genome shotgun (WGS) entry which is preliminary data.</text>
</comment>
<dbReference type="Pfam" id="PF01112">
    <property type="entry name" value="Asparaginase_2"/>
    <property type="match status" value="1"/>
</dbReference>
<evidence type="ECO:0000256" key="3">
    <source>
        <dbReference type="ARBA" id="ARBA00022813"/>
    </source>
</evidence>
<evidence type="ECO:0000256" key="4">
    <source>
        <dbReference type="PIRSR" id="PIRSR600246-1"/>
    </source>
</evidence>
<accession>A0A7W7CAT2</accession>
<evidence type="ECO:0000256" key="7">
    <source>
        <dbReference type="SAM" id="MobiDB-lite"/>
    </source>
</evidence>
<keyword evidence="10" id="KW-1185">Reference proteome</keyword>
<proteinExistence type="predicted"/>
<gene>
    <name evidence="9" type="ORF">HNR67_003816</name>
</gene>
<dbReference type="AlphaFoldDB" id="A0A7W7CAT2"/>
<feature type="region of interest" description="Disordered" evidence="7">
    <location>
        <begin position="20"/>
        <end position="41"/>
    </location>
</feature>
<evidence type="ECO:0000256" key="6">
    <source>
        <dbReference type="PIRSR" id="PIRSR600246-3"/>
    </source>
</evidence>
<protein>
    <submittedName>
        <fullName evidence="9">Beta-aspartyl-peptidase (Threonine type)</fullName>
        <ecNumber evidence="9">3.4.19.5</ecNumber>
    </submittedName>
</protein>
<dbReference type="SUPFAM" id="SSF56235">
    <property type="entry name" value="N-terminal nucleophile aminohydrolases (Ntn hydrolases)"/>
    <property type="match status" value="1"/>
</dbReference>
<keyword evidence="2 9" id="KW-0378">Hydrolase</keyword>
<dbReference type="GO" id="GO:0006508">
    <property type="term" value="P:proteolysis"/>
    <property type="evidence" value="ECO:0007669"/>
    <property type="project" value="UniProtKB-KW"/>
</dbReference>
<feature type="compositionally biased region" description="Low complexity" evidence="7">
    <location>
        <begin position="32"/>
        <end position="41"/>
    </location>
</feature>
<dbReference type="FunFam" id="3.60.20.30:FF:000001">
    <property type="entry name" value="Isoaspartyl peptidase/L-asparaginase"/>
    <property type="match status" value="1"/>
</dbReference>
<evidence type="ECO:0000256" key="2">
    <source>
        <dbReference type="ARBA" id="ARBA00022801"/>
    </source>
</evidence>
<evidence type="ECO:0000256" key="5">
    <source>
        <dbReference type="PIRSR" id="PIRSR600246-2"/>
    </source>
</evidence>
<reference evidence="9 10" key="1">
    <citation type="submission" date="2020-08" db="EMBL/GenBank/DDBJ databases">
        <title>Sequencing the genomes of 1000 actinobacteria strains.</title>
        <authorList>
            <person name="Klenk H.-P."/>
        </authorList>
    </citation>
    <scope>NUCLEOTIDE SEQUENCE [LARGE SCALE GENOMIC DNA]</scope>
    <source>
        <strain evidence="9 10">DSM 44230</strain>
    </source>
</reference>
<dbReference type="Gene3D" id="3.60.20.30">
    <property type="entry name" value="(Glycosyl)asparaginase"/>
    <property type="match status" value="1"/>
</dbReference>
<organism evidence="9 10">
    <name type="scientific">Crossiella cryophila</name>
    <dbReference type="NCBI Taxonomy" id="43355"/>
    <lineage>
        <taxon>Bacteria</taxon>
        <taxon>Bacillati</taxon>
        <taxon>Actinomycetota</taxon>
        <taxon>Actinomycetes</taxon>
        <taxon>Pseudonocardiales</taxon>
        <taxon>Pseudonocardiaceae</taxon>
        <taxon>Crossiella</taxon>
    </lineage>
</organism>
<dbReference type="EMBL" id="JACHMH010000001">
    <property type="protein sequence ID" value="MBB4677698.1"/>
    <property type="molecule type" value="Genomic_DNA"/>
</dbReference>
<evidence type="ECO:0000256" key="1">
    <source>
        <dbReference type="ARBA" id="ARBA00022670"/>
    </source>
</evidence>
<feature type="active site" description="Nucleophile" evidence="4">
    <location>
        <position position="216"/>
    </location>
</feature>
<evidence type="ECO:0000256" key="8">
    <source>
        <dbReference type="SAM" id="SignalP"/>
    </source>
</evidence>
<feature type="signal peptide" evidence="8">
    <location>
        <begin position="1"/>
        <end position="23"/>
    </location>
</feature>
<feature type="chain" id="PRO_5031083066" evidence="8">
    <location>
        <begin position="24"/>
        <end position="356"/>
    </location>
</feature>
<dbReference type="InterPro" id="IPR029055">
    <property type="entry name" value="Ntn_hydrolases_N"/>
</dbReference>
<feature type="binding site" evidence="5">
    <location>
        <begin position="267"/>
        <end position="270"/>
    </location>
    <ligand>
        <name>substrate</name>
    </ligand>
</feature>
<sequence>MRGRTIVSLTAAALLLVGPQSSALPEPPAPEPAAEQGRGPAPDARNVVLAVHGGAGGGLVRENTTPEVERAYRDGLTAALRAGEKVLRDKGNSVDAVEAAVKVLEDDPLFNAGKGAVFTEDAGHELDASIMRGRDLAAGAVAGVRNVRNPISAARLVMEKSKHVLLAGEGADDFAARNGLPTVTQDHYWTQARWDQLMKAKNPATRDLADPQAHGTVGAVALDRARDLAAATSTGGLTNKMTGRIGDSPVIGAGTYARNDTAAVSATGAGEVFIRGAAAGTISNLVEFGRRSLAEATFEVVVRRLPALGGAGGVIALNRAGEFDAPHSTPGMLHGYLTADGRVVTKVFLDETPANR</sequence>
<keyword evidence="1" id="KW-0645">Protease</keyword>
<dbReference type="PANTHER" id="PTHR10188">
    <property type="entry name" value="L-ASPARAGINASE"/>
    <property type="match status" value="1"/>
</dbReference>